<protein>
    <recommendedName>
        <fullName evidence="2">Pyridoxal phosphate homeostasis protein</fullName>
        <shortName evidence="2">PLP homeostasis protein</shortName>
    </recommendedName>
</protein>
<accession>A0A1H9D4C4</accession>
<proteinExistence type="inferred from homology"/>
<dbReference type="Pfam" id="PF01168">
    <property type="entry name" value="Ala_racemase_N"/>
    <property type="match status" value="1"/>
</dbReference>
<comment type="function">
    <text evidence="2">Pyridoxal 5'-phosphate (PLP)-binding protein, which is involved in PLP homeostasis.</text>
</comment>
<comment type="similarity">
    <text evidence="2 4">Belongs to the pyridoxal phosphate-binding protein YggS/PROSC family.</text>
</comment>
<dbReference type="InterPro" id="IPR001608">
    <property type="entry name" value="Ala_racemase_N"/>
</dbReference>
<keyword evidence="7" id="KW-1185">Reference proteome</keyword>
<dbReference type="HAMAP" id="MF_02087">
    <property type="entry name" value="PLP_homeostasis"/>
    <property type="match status" value="1"/>
</dbReference>
<dbReference type="AlphaFoldDB" id="A0A1H9D4C4"/>
<gene>
    <name evidence="6" type="ORF">SAMN05444359_105118</name>
</gene>
<dbReference type="InterPro" id="IPR029066">
    <property type="entry name" value="PLP-binding_barrel"/>
</dbReference>
<feature type="modified residue" description="N6-(pyridoxal phosphate)lysine" evidence="2 3">
    <location>
        <position position="27"/>
    </location>
</feature>
<evidence type="ECO:0000256" key="3">
    <source>
        <dbReference type="PIRSR" id="PIRSR004848-1"/>
    </source>
</evidence>
<comment type="cofactor">
    <cofactor evidence="3">
        <name>pyridoxal 5'-phosphate</name>
        <dbReference type="ChEBI" id="CHEBI:597326"/>
    </cofactor>
</comment>
<dbReference type="STRING" id="478744.SAMN05444359_105118"/>
<dbReference type="SUPFAM" id="SSF51419">
    <property type="entry name" value="PLP-binding barrel"/>
    <property type="match status" value="1"/>
</dbReference>
<evidence type="ECO:0000256" key="2">
    <source>
        <dbReference type="HAMAP-Rule" id="MF_02087"/>
    </source>
</evidence>
<evidence type="ECO:0000256" key="1">
    <source>
        <dbReference type="ARBA" id="ARBA00022898"/>
    </source>
</evidence>
<dbReference type="FunCoup" id="A0A1H9D4C4">
    <property type="interactions" value="367"/>
</dbReference>
<dbReference type="Gene3D" id="3.20.20.10">
    <property type="entry name" value="Alanine racemase"/>
    <property type="match status" value="1"/>
</dbReference>
<evidence type="ECO:0000259" key="5">
    <source>
        <dbReference type="Pfam" id="PF01168"/>
    </source>
</evidence>
<evidence type="ECO:0000313" key="7">
    <source>
        <dbReference type="Proteomes" id="UP000199021"/>
    </source>
</evidence>
<dbReference type="PROSITE" id="PS01211">
    <property type="entry name" value="UPF0001"/>
    <property type="match status" value="1"/>
</dbReference>
<reference evidence="7" key="1">
    <citation type="submission" date="2016-10" db="EMBL/GenBank/DDBJ databases">
        <authorList>
            <person name="Varghese N."/>
            <person name="Submissions S."/>
        </authorList>
    </citation>
    <scope>NUCLEOTIDE SEQUENCE [LARGE SCALE GENOMIC DNA]</scope>
    <source>
        <strain evidence="7">DSM 24740</strain>
    </source>
</reference>
<dbReference type="PANTHER" id="PTHR10146:SF14">
    <property type="entry name" value="PYRIDOXAL PHOSPHATE HOMEOSTASIS PROTEIN"/>
    <property type="match status" value="1"/>
</dbReference>
<dbReference type="PANTHER" id="PTHR10146">
    <property type="entry name" value="PROLINE SYNTHETASE CO-TRANSCRIBED BACTERIAL HOMOLOG PROTEIN"/>
    <property type="match status" value="1"/>
</dbReference>
<name>A0A1H9D4C4_9BACT</name>
<dbReference type="RefSeq" id="WP_090166420.1">
    <property type="nucleotide sequence ID" value="NZ_FOFB01000005.1"/>
</dbReference>
<organism evidence="6 7">
    <name type="scientific">Neolewinella agarilytica</name>
    <dbReference type="NCBI Taxonomy" id="478744"/>
    <lineage>
        <taxon>Bacteria</taxon>
        <taxon>Pseudomonadati</taxon>
        <taxon>Bacteroidota</taxon>
        <taxon>Saprospiria</taxon>
        <taxon>Saprospirales</taxon>
        <taxon>Lewinellaceae</taxon>
        <taxon>Neolewinella</taxon>
    </lineage>
</organism>
<dbReference type="NCBIfam" id="TIGR00044">
    <property type="entry name" value="YggS family pyridoxal phosphate-dependent enzyme"/>
    <property type="match status" value="1"/>
</dbReference>
<dbReference type="OrthoDB" id="9804072at2"/>
<dbReference type="Proteomes" id="UP000199021">
    <property type="component" value="Unassembled WGS sequence"/>
</dbReference>
<dbReference type="EMBL" id="FOFB01000005">
    <property type="protein sequence ID" value="SEQ07638.1"/>
    <property type="molecule type" value="Genomic_DNA"/>
</dbReference>
<dbReference type="CDD" id="cd00635">
    <property type="entry name" value="PLPDE_III_YBL036c_like"/>
    <property type="match status" value="1"/>
</dbReference>
<keyword evidence="1 2" id="KW-0663">Pyridoxal phosphate</keyword>
<evidence type="ECO:0000313" key="6">
    <source>
        <dbReference type="EMBL" id="SEQ07638.1"/>
    </source>
</evidence>
<sequence length="220" mass="24905">MSDREGIYQAVIKETKAAGATLVAVSKQRSQDQIMELYNWGQRDFGENRDAELVEKYHALPKDIRWHFIGHLQRNKVKNIAPFVTLIHAVDSLRLLREIDKQAKAFDRTIPTLLQFHIAEEESKYGLDLQGAKELLQAVKKEPLSHARIAGVMGMATYTDNDEQIAGEFVSLSDAFGLLQRQVFFDDEHFKEISMGMSGDYPIALEHGSTLVRVGSLLFN</sequence>
<dbReference type="GO" id="GO:0030170">
    <property type="term" value="F:pyridoxal phosphate binding"/>
    <property type="evidence" value="ECO:0007669"/>
    <property type="project" value="UniProtKB-UniRule"/>
</dbReference>
<dbReference type="InParanoid" id="A0A1H9D4C4"/>
<dbReference type="InterPro" id="IPR011078">
    <property type="entry name" value="PyrdxlP_homeostasis"/>
</dbReference>
<evidence type="ECO:0000256" key="4">
    <source>
        <dbReference type="RuleBase" id="RU004514"/>
    </source>
</evidence>
<dbReference type="PIRSF" id="PIRSF004848">
    <property type="entry name" value="YBL036c_PLPDEIII"/>
    <property type="match status" value="1"/>
</dbReference>
<feature type="domain" description="Alanine racemase N-terminal" evidence="5">
    <location>
        <begin position="15"/>
        <end position="219"/>
    </location>
</feature>